<keyword evidence="3" id="KW-1185">Reference proteome</keyword>
<sequence length="68" mass="7995">MVPKNSLPYILDNFFLRDDTLTVIDCHWRKLGLFPIIFNVLFFIRLFYPWLRVLVLEHSALIVSVAGS</sequence>
<feature type="transmembrane region" description="Helical" evidence="1">
    <location>
        <begin position="31"/>
        <end position="51"/>
    </location>
</feature>
<proteinExistence type="predicted"/>
<keyword evidence="1" id="KW-0812">Transmembrane</keyword>
<keyword evidence="1" id="KW-1133">Transmembrane helix</keyword>
<dbReference type="GeneID" id="90074053"/>
<evidence type="ECO:0000313" key="2">
    <source>
        <dbReference type="EMBL" id="GMM36078.1"/>
    </source>
</evidence>
<name>A0AAV5QMI3_9ASCO</name>
<keyword evidence="1" id="KW-0472">Membrane</keyword>
<dbReference type="AlphaFoldDB" id="A0AAV5QMI3"/>
<reference evidence="2 3" key="1">
    <citation type="journal article" date="2023" name="Elife">
        <title>Identification of key yeast species and microbe-microbe interactions impacting larval growth of Drosophila in the wild.</title>
        <authorList>
            <person name="Mure A."/>
            <person name="Sugiura Y."/>
            <person name="Maeda R."/>
            <person name="Honda K."/>
            <person name="Sakurai N."/>
            <person name="Takahashi Y."/>
            <person name="Watada M."/>
            <person name="Katoh T."/>
            <person name="Gotoh A."/>
            <person name="Gotoh Y."/>
            <person name="Taniguchi I."/>
            <person name="Nakamura K."/>
            <person name="Hayashi T."/>
            <person name="Katayama T."/>
            <person name="Uemura T."/>
            <person name="Hattori Y."/>
        </authorList>
    </citation>
    <scope>NUCLEOTIDE SEQUENCE [LARGE SCALE GENOMIC DNA]</scope>
    <source>
        <strain evidence="2 3">SC-9</strain>
    </source>
</reference>
<gene>
    <name evidence="2" type="ORF">DASC09_034030</name>
</gene>
<organism evidence="2 3">
    <name type="scientific">Saccharomycopsis crataegensis</name>
    <dbReference type="NCBI Taxonomy" id="43959"/>
    <lineage>
        <taxon>Eukaryota</taxon>
        <taxon>Fungi</taxon>
        <taxon>Dikarya</taxon>
        <taxon>Ascomycota</taxon>
        <taxon>Saccharomycotina</taxon>
        <taxon>Saccharomycetes</taxon>
        <taxon>Saccharomycopsidaceae</taxon>
        <taxon>Saccharomycopsis</taxon>
    </lineage>
</organism>
<dbReference type="EMBL" id="BTFZ01000011">
    <property type="protein sequence ID" value="GMM36078.1"/>
    <property type="molecule type" value="Genomic_DNA"/>
</dbReference>
<protein>
    <submittedName>
        <fullName evidence="2">Uncharacterized protein</fullName>
    </submittedName>
</protein>
<accession>A0AAV5QMI3</accession>
<comment type="caution">
    <text evidence="2">The sequence shown here is derived from an EMBL/GenBank/DDBJ whole genome shotgun (WGS) entry which is preliminary data.</text>
</comment>
<dbReference type="Proteomes" id="UP001360560">
    <property type="component" value="Unassembled WGS sequence"/>
</dbReference>
<evidence type="ECO:0000313" key="3">
    <source>
        <dbReference type="Proteomes" id="UP001360560"/>
    </source>
</evidence>
<dbReference type="RefSeq" id="XP_064853074.1">
    <property type="nucleotide sequence ID" value="XM_064997002.1"/>
</dbReference>
<evidence type="ECO:0000256" key="1">
    <source>
        <dbReference type="SAM" id="Phobius"/>
    </source>
</evidence>